<keyword evidence="3" id="KW-1185">Reference proteome</keyword>
<dbReference type="AlphaFoldDB" id="A0A9X2IST9"/>
<accession>A0A9X2IST9</accession>
<dbReference type="Proteomes" id="UP001155240">
    <property type="component" value="Unassembled WGS sequence"/>
</dbReference>
<evidence type="ECO:0000313" key="3">
    <source>
        <dbReference type="Proteomes" id="UP001155240"/>
    </source>
</evidence>
<dbReference type="RefSeq" id="WP_251944773.1">
    <property type="nucleotide sequence ID" value="NZ_JAMRYM010000023.1"/>
</dbReference>
<feature type="region of interest" description="Disordered" evidence="1">
    <location>
        <begin position="1"/>
        <end position="21"/>
    </location>
</feature>
<dbReference type="EMBL" id="JAMRYM010000023">
    <property type="protein sequence ID" value="MCM6762282.1"/>
    <property type="molecule type" value="Genomic_DNA"/>
</dbReference>
<comment type="caution">
    <text evidence="2">The sequence shown here is derived from an EMBL/GenBank/DDBJ whole genome shotgun (WGS) entry which is preliminary data.</text>
</comment>
<protein>
    <submittedName>
        <fullName evidence="2">Uncharacterized protein</fullName>
    </submittedName>
</protein>
<organism evidence="2 3">
    <name type="scientific">Rathayibacter rubneri</name>
    <dbReference type="NCBI Taxonomy" id="2950106"/>
    <lineage>
        <taxon>Bacteria</taxon>
        <taxon>Bacillati</taxon>
        <taxon>Actinomycetota</taxon>
        <taxon>Actinomycetes</taxon>
        <taxon>Micrococcales</taxon>
        <taxon>Microbacteriaceae</taxon>
        <taxon>Rathayibacter</taxon>
    </lineage>
</organism>
<name>A0A9X2IST9_9MICO</name>
<sequence length="231" mass="25220">MTTITPARPGSENPPKPDAENPARIEATLATLGCPVFGFAPQPHLSELTATTITAGARVVGASLSYSYFRNPLNRNHPSNFVPLTPEQTRAIERAESSTLPRWMIEQVVRIRYPTLWDAVRTAKTGPADAKNALELRLAAHANDVLRAQDPHHVPVKVPTATTSGRLSRGDLLESTCVIVDREPHRARLLQAGPHLTAIGARIDGRYLTVVYDRRTAPALKVEFTVHHPGS</sequence>
<proteinExistence type="predicted"/>
<evidence type="ECO:0000256" key="1">
    <source>
        <dbReference type="SAM" id="MobiDB-lite"/>
    </source>
</evidence>
<gene>
    <name evidence="2" type="ORF">NB037_07605</name>
</gene>
<evidence type="ECO:0000313" key="2">
    <source>
        <dbReference type="EMBL" id="MCM6762282.1"/>
    </source>
</evidence>
<reference evidence="2" key="1">
    <citation type="submission" date="2022-06" db="EMBL/GenBank/DDBJ databases">
        <title>Whole genome shotgun sequencing (WGS) of Rathayibacter sp. ZW T2_19, isolated from stored onions (Allium cepa).</title>
        <authorList>
            <person name="Stoll D.A."/>
            <person name="Huch M."/>
        </authorList>
    </citation>
    <scope>NUCLEOTIDE SEQUENCE</scope>
    <source>
        <strain evidence="2">ZW T2_19</strain>
    </source>
</reference>